<evidence type="ECO:0000313" key="2">
    <source>
        <dbReference type="EMBL" id="KAF6033654.1"/>
    </source>
</evidence>
<name>A0A7J7K6R7_BUGNE</name>
<reference evidence="2" key="1">
    <citation type="submission" date="2020-06" db="EMBL/GenBank/DDBJ databases">
        <title>Draft genome of Bugula neritina, a colonial animal packing powerful symbionts and potential medicines.</title>
        <authorList>
            <person name="Rayko M."/>
        </authorList>
    </citation>
    <scope>NUCLEOTIDE SEQUENCE [LARGE SCALE GENOMIC DNA]</scope>
    <source>
        <strain evidence="2">Kwan_BN1</strain>
    </source>
</reference>
<dbReference type="InterPro" id="IPR011049">
    <property type="entry name" value="Serralysin-like_metalloprot_C"/>
</dbReference>
<evidence type="ECO:0000256" key="1">
    <source>
        <dbReference type="SAM" id="MobiDB-lite"/>
    </source>
</evidence>
<keyword evidence="3" id="KW-1185">Reference proteome</keyword>
<dbReference type="AlphaFoldDB" id="A0A7J7K6R7"/>
<dbReference type="EMBL" id="VXIV02001270">
    <property type="protein sequence ID" value="KAF6033654.1"/>
    <property type="molecule type" value="Genomic_DNA"/>
</dbReference>
<gene>
    <name evidence="2" type="ORF">EB796_008037</name>
</gene>
<sequence length="424" mass="47173">MSLDEIIKLNRKKVKTEKKDLLQPKDNFQRAGRGRGGTIRGRGTTIRGRGITIRGRGGTVKGRGGTVRGRGTTVRGRGTTVRGRGSTIRGRVGTVRGHVGTVRGRVGTVRGHVGTVRGRVRTVRGRVGTVRGRGSSIASDAKARKQTTYKVPNKLRKYATQNAKFTGAKGNAQQRRKLSQAHHRRNAVNRARQTIFNNVRNQQRLLRSNLVNKHRGIAADTSMGNKAAVSTNHARRKLTRPGFGVMHADLVEIENKQKKQALVAKYASEAAISTLQGNQPIKRTWQRKNKDKFRVPPNPAIKTEPGPILTVSVHNEQASAAFTSRAQTPRTHTVANRILRNTLQQPIRQRRLLQQRSRGVGGGRSSQVRILNNTIHKLRQQVSSLQQVQNNRQGQLRNQNFTRGRSQSNKTFRANQGGSRTVRW</sequence>
<feature type="region of interest" description="Disordered" evidence="1">
    <location>
        <begin position="286"/>
        <end position="306"/>
    </location>
</feature>
<dbReference type="Proteomes" id="UP000593567">
    <property type="component" value="Unassembled WGS sequence"/>
</dbReference>
<proteinExistence type="predicted"/>
<feature type="compositionally biased region" description="Low complexity" evidence="1">
    <location>
        <begin position="69"/>
        <end position="85"/>
    </location>
</feature>
<organism evidence="2 3">
    <name type="scientific">Bugula neritina</name>
    <name type="common">Brown bryozoan</name>
    <name type="synonym">Sertularia neritina</name>
    <dbReference type="NCBI Taxonomy" id="10212"/>
    <lineage>
        <taxon>Eukaryota</taxon>
        <taxon>Metazoa</taxon>
        <taxon>Spiralia</taxon>
        <taxon>Lophotrochozoa</taxon>
        <taxon>Bryozoa</taxon>
        <taxon>Gymnolaemata</taxon>
        <taxon>Cheilostomatida</taxon>
        <taxon>Flustrina</taxon>
        <taxon>Buguloidea</taxon>
        <taxon>Bugulidae</taxon>
        <taxon>Bugula</taxon>
    </lineage>
</organism>
<protein>
    <submittedName>
        <fullName evidence="2">Uncharacterized protein</fullName>
    </submittedName>
</protein>
<feature type="compositionally biased region" description="Polar residues" evidence="1">
    <location>
        <begin position="401"/>
        <end position="424"/>
    </location>
</feature>
<feature type="region of interest" description="Disordered" evidence="1">
    <location>
        <begin position="400"/>
        <end position="424"/>
    </location>
</feature>
<evidence type="ECO:0000313" key="3">
    <source>
        <dbReference type="Proteomes" id="UP000593567"/>
    </source>
</evidence>
<feature type="region of interest" description="Disordered" evidence="1">
    <location>
        <begin position="56"/>
        <end position="85"/>
    </location>
</feature>
<accession>A0A7J7K6R7</accession>
<dbReference type="Gene3D" id="2.150.10.10">
    <property type="entry name" value="Serralysin-like metalloprotease, C-terminal"/>
    <property type="match status" value="1"/>
</dbReference>
<comment type="caution">
    <text evidence="2">The sequence shown here is derived from an EMBL/GenBank/DDBJ whole genome shotgun (WGS) entry which is preliminary data.</text>
</comment>
<feature type="compositionally biased region" description="Gly residues" evidence="1">
    <location>
        <begin position="56"/>
        <end position="68"/>
    </location>
</feature>